<feature type="transmembrane region" description="Helical" evidence="1">
    <location>
        <begin position="51"/>
        <end position="75"/>
    </location>
</feature>
<protein>
    <submittedName>
        <fullName evidence="2">Uncharacterized protein</fullName>
    </submittedName>
</protein>
<keyword evidence="1" id="KW-0472">Membrane</keyword>
<evidence type="ECO:0000313" key="3">
    <source>
        <dbReference type="Proteomes" id="UP000441754"/>
    </source>
</evidence>
<comment type="caution">
    <text evidence="2">The sequence shown here is derived from an EMBL/GenBank/DDBJ whole genome shotgun (WGS) entry which is preliminary data.</text>
</comment>
<dbReference type="Proteomes" id="UP000441754">
    <property type="component" value="Unassembled WGS sequence"/>
</dbReference>
<feature type="transmembrane region" description="Helical" evidence="1">
    <location>
        <begin position="96"/>
        <end position="116"/>
    </location>
</feature>
<name>A0A7K0EJ79_9BACT</name>
<evidence type="ECO:0000256" key="1">
    <source>
        <dbReference type="SAM" id="Phobius"/>
    </source>
</evidence>
<gene>
    <name evidence="2" type="ORF">GJJ30_11445</name>
</gene>
<dbReference type="EMBL" id="WJXZ01000006">
    <property type="protein sequence ID" value="MRS61903.1"/>
    <property type="molecule type" value="Genomic_DNA"/>
</dbReference>
<keyword evidence="1" id="KW-0812">Transmembrane</keyword>
<accession>A0A7K0EJ79</accession>
<evidence type="ECO:0000313" key="2">
    <source>
        <dbReference type="EMBL" id="MRS61903.1"/>
    </source>
</evidence>
<sequence>MKQMKPDQLLAWVFSITISIITVVIVFVVLLDFYDGRFDRIDAATTRWVKVFPLISGIVTVLLAAFLATYVVRYFRSSSGTLEMSVLGIKLKGPSGPILLWVVSFLAVAFILAVAFKPLVPTM</sequence>
<keyword evidence="3" id="KW-1185">Reference proteome</keyword>
<organism evidence="2 3">
    <name type="scientific">Larkinella terrae</name>
    <dbReference type="NCBI Taxonomy" id="2025311"/>
    <lineage>
        <taxon>Bacteria</taxon>
        <taxon>Pseudomonadati</taxon>
        <taxon>Bacteroidota</taxon>
        <taxon>Cytophagia</taxon>
        <taxon>Cytophagales</taxon>
        <taxon>Spirosomataceae</taxon>
        <taxon>Larkinella</taxon>
    </lineage>
</organism>
<dbReference type="RefSeq" id="WP_154175292.1">
    <property type="nucleotide sequence ID" value="NZ_WJXZ01000006.1"/>
</dbReference>
<feature type="transmembrane region" description="Helical" evidence="1">
    <location>
        <begin position="9"/>
        <end position="31"/>
    </location>
</feature>
<dbReference type="AlphaFoldDB" id="A0A7K0EJ79"/>
<keyword evidence="1" id="KW-1133">Transmembrane helix</keyword>
<proteinExistence type="predicted"/>
<reference evidence="2 3" key="1">
    <citation type="journal article" date="2018" name="Antonie Van Leeuwenhoek">
        <title>Larkinella terrae sp. nov., isolated from soil on Jeju Island, South Korea.</title>
        <authorList>
            <person name="Ten L.N."/>
            <person name="Jeon J."/>
            <person name="Park S.J."/>
            <person name="Park S."/>
            <person name="Lee S.Y."/>
            <person name="Kim M.K."/>
            <person name="Jung H.Y."/>
        </authorList>
    </citation>
    <scope>NUCLEOTIDE SEQUENCE [LARGE SCALE GENOMIC DNA]</scope>
    <source>
        <strain evidence="2 3">KCTC 52001</strain>
    </source>
</reference>